<evidence type="ECO:0000313" key="2">
    <source>
        <dbReference type="EMBL" id="KAK1693112.1"/>
    </source>
</evidence>
<name>A0AAD8TUB7_LOLMU</name>
<gene>
    <name evidence="2" type="ORF">QYE76_009809</name>
</gene>
<feature type="region of interest" description="Disordered" evidence="1">
    <location>
        <begin position="94"/>
        <end position="128"/>
    </location>
</feature>
<organism evidence="2 3">
    <name type="scientific">Lolium multiflorum</name>
    <name type="common">Italian ryegrass</name>
    <name type="synonym">Lolium perenne subsp. multiflorum</name>
    <dbReference type="NCBI Taxonomy" id="4521"/>
    <lineage>
        <taxon>Eukaryota</taxon>
        <taxon>Viridiplantae</taxon>
        <taxon>Streptophyta</taxon>
        <taxon>Embryophyta</taxon>
        <taxon>Tracheophyta</taxon>
        <taxon>Spermatophyta</taxon>
        <taxon>Magnoliopsida</taxon>
        <taxon>Liliopsida</taxon>
        <taxon>Poales</taxon>
        <taxon>Poaceae</taxon>
        <taxon>BOP clade</taxon>
        <taxon>Pooideae</taxon>
        <taxon>Poodae</taxon>
        <taxon>Poeae</taxon>
        <taxon>Poeae Chloroplast Group 2 (Poeae type)</taxon>
        <taxon>Loliodinae</taxon>
        <taxon>Loliinae</taxon>
        <taxon>Lolium</taxon>
    </lineage>
</organism>
<reference evidence="2" key="1">
    <citation type="submission" date="2023-07" db="EMBL/GenBank/DDBJ databases">
        <title>A chromosome-level genome assembly of Lolium multiflorum.</title>
        <authorList>
            <person name="Chen Y."/>
            <person name="Copetti D."/>
            <person name="Kolliker R."/>
            <person name="Studer B."/>
        </authorList>
    </citation>
    <scope>NUCLEOTIDE SEQUENCE</scope>
    <source>
        <strain evidence="2">02402/16</strain>
        <tissue evidence="2">Leaf</tissue>
    </source>
</reference>
<proteinExistence type="predicted"/>
<sequence length="179" mass="19042">MASSFTTTTLAPTMGQRRLLEFIFGRASSTSTASARCALVQRIYNMDFINDNAGCFANGGKFLQNGRTIEFGSHRVCTVPVEVMMASAVGAGKEAVEEGAGRTASTRAAKPPLEHDAGAAGASSVPPETPLQVAMHTLATPIAQNIDPAKAQAELEATQGAAHRWRRYHRAQRELNDPT</sequence>
<evidence type="ECO:0000256" key="1">
    <source>
        <dbReference type="SAM" id="MobiDB-lite"/>
    </source>
</evidence>
<protein>
    <submittedName>
        <fullName evidence="2">Uncharacterized protein</fullName>
    </submittedName>
</protein>
<keyword evidence="3" id="KW-1185">Reference proteome</keyword>
<evidence type="ECO:0000313" key="3">
    <source>
        <dbReference type="Proteomes" id="UP001231189"/>
    </source>
</evidence>
<accession>A0AAD8TUB7</accession>
<dbReference type="EMBL" id="JAUUTY010000001">
    <property type="protein sequence ID" value="KAK1693112.1"/>
    <property type="molecule type" value="Genomic_DNA"/>
</dbReference>
<dbReference type="AlphaFoldDB" id="A0AAD8TUB7"/>
<comment type="caution">
    <text evidence="2">The sequence shown here is derived from an EMBL/GenBank/DDBJ whole genome shotgun (WGS) entry which is preliminary data.</text>
</comment>
<dbReference type="Proteomes" id="UP001231189">
    <property type="component" value="Unassembled WGS sequence"/>
</dbReference>